<comment type="caution">
    <text evidence="2">The sequence shown here is derived from an EMBL/GenBank/DDBJ whole genome shotgun (WGS) entry which is preliminary data.</text>
</comment>
<keyword evidence="3" id="KW-1185">Reference proteome</keyword>
<dbReference type="AlphaFoldDB" id="A0A4Z2JIT5"/>
<name>A0A4Z2JIT5_9TELE</name>
<evidence type="ECO:0000313" key="3">
    <source>
        <dbReference type="Proteomes" id="UP000314294"/>
    </source>
</evidence>
<gene>
    <name evidence="2" type="ORF">EYF80_000277</name>
</gene>
<reference evidence="2 3" key="1">
    <citation type="submission" date="2019-03" db="EMBL/GenBank/DDBJ databases">
        <title>First draft genome of Liparis tanakae, snailfish: a comprehensive survey of snailfish specific genes.</title>
        <authorList>
            <person name="Kim W."/>
            <person name="Song I."/>
            <person name="Jeong J.-H."/>
            <person name="Kim D."/>
            <person name="Kim S."/>
            <person name="Ryu S."/>
            <person name="Song J.Y."/>
            <person name="Lee S.K."/>
        </authorList>
    </citation>
    <scope>NUCLEOTIDE SEQUENCE [LARGE SCALE GENOMIC DNA]</scope>
    <source>
        <tissue evidence="2">Muscle</tissue>
    </source>
</reference>
<protein>
    <submittedName>
        <fullName evidence="2">Uncharacterized protein</fullName>
    </submittedName>
</protein>
<sequence>MKMEGFRDNGSILGGQSKQANKSENRQENETEAEQSDGIPPSEMYSQPDRKQRGHIQPTNSMMKQLLPYVPLMSAGRQSRRNIKWLLL</sequence>
<feature type="region of interest" description="Disordered" evidence="1">
    <location>
        <begin position="1"/>
        <end position="62"/>
    </location>
</feature>
<evidence type="ECO:0000313" key="2">
    <source>
        <dbReference type="EMBL" id="TNN89674.1"/>
    </source>
</evidence>
<organism evidence="2 3">
    <name type="scientific">Liparis tanakae</name>
    <name type="common">Tanaka's snailfish</name>
    <dbReference type="NCBI Taxonomy" id="230148"/>
    <lineage>
        <taxon>Eukaryota</taxon>
        <taxon>Metazoa</taxon>
        <taxon>Chordata</taxon>
        <taxon>Craniata</taxon>
        <taxon>Vertebrata</taxon>
        <taxon>Euteleostomi</taxon>
        <taxon>Actinopterygii</taxon>
        <taxon>Neopterygii</taxon>
        <taxon>Teleostei</taxon>
        <taxon>Neoteleostei</taxon>
        <taxon>Acanthomorphata</taxon>
        <taxon>Eupercaria</taxon>
        <taxon>Perciformes</taxon>
        <taxon>Cottioidei</taxon>
        <taxon>Cottales</taxon>
        <taxon>Liparidae</taxon>
        <taxon>Liparis</taxon>
    </lineage>
</organism>
<dbReference type="Proteomes" id="UP000314294">
    <property type="component" value="Unassembled WGS sequence"/>
</dbReference>
<dbReference type="EMBL" id="SRLO01000001">
    <property type="protein sequence ID" value="TNN89674.1"/>
    <property type="molecule type" value="Genomic_DNA"/>
</dbReference>
<evidence type="ECO:0000256" key="1">
    <source>
        <dbReference type="SAM" id="MobiDB-lite"/>
    </source>
</evidence>
<proteinExistence type="predicted"/>
<accession>A0A4Z2JIT5</accession>